<organism evidence="1 2">
    <name type="scientific">Mycolicibacterium conceptionense</name>
    <dbReference type="NCBI Taxonomy" id="451644"/>
    <lineage>
        <taxon>Bacteria</taxon>
        <taxon>Bacillati</taxon>
        <taxon>Actinomycetota</taxon>
        <taxon>Actinomycetes</taxon>
        <taxon>Mycobacteriales</taxon>
        <taxon>Mycobacteriaceae</taxon>
        <taxon>Mycolicibacterium</taxon>
    </lineage>
</organism>
<dbReference type="EMBL" id="LFOD01000008">
    <property type="protein sequence ID" value="KMV18315.1"/>
    <property type="molecule type" value="Genomic_DNA"/>
</dbReference>
<gene>
    <name evidence="1" type="ORF">ACT17_11820</name>
</gene>
<evidence type="ECO:0000313" key="2">
    <source>
        <dbReference type="Proteomes" id="UP000037594"/>
    </source>
</evidence>
<protein>
    <submittedName>
        <fullName evidence="1">Uncharacterized protein</fullName>
    </submittedName>
</protein>
<name>A0A0J8UD92_9MYCO</name>
<dbReference type="AlphaFoldDB" id="A0A0J8UD92"/>
<reference evidence="1 2" key="1">
    <citation type="submission" date="2015-06" db="EMBL/GenBank/DDBJ databases">
        <title>Genome sequence of Mycobacterium conceptionense strain MLE.</title>
        <authorList>
            <person name="Greninger A.L."/>
            <person name="Cunningham G."/>
            <person name="Chiu C.Y."/>
            <person name="Miller S."/>
        </authorList>
    </citation>
    <scope>NUCLEOTIDE SEQUENCE [LARGE SCALE GENOMIC DNA]</scope>
    <source>
        <strain evidence="1 2">MLE</strain>
    </source>
</reference>
<proteinExistence type="predicted"/>
<dbReference type="PATRIC" id="fig|451644.5.peg.2444"/>
<comment type="caution">
    <text evidence="1">The sequence shown here is derived from an EMBL/GenBank/DDBJ whole genome shotgun (WGS) entry which is preliminary data.</text>
</comment>
<evidence type="ECO:0000313" key="1">
    <source>
        <dbReference type="EMBL" id="KMV18315.1"/>
    </source>
</evidence>
<sequence>MDQERFLEAYLYSQDNGDTPLSLTEALIDLSDLTNRGVLNQNSSVWISAHSPKPDMWMLNDRSSYAYIHQSRTPGYVRINKAGIRWAPDWDSTISNPSLTLSTKDITVSDEDDVSITLIVKHRIQGQSLTVIKPDGTKGKLSGGSYTFGGFTVIDLLAYEPRPLPEADSYERSHAAHMGAHHILRSVPKSKRRELSRYIDAMRFPLSESDMEALQEVHRQMRQISSSFVSNLRARFAERGAPEDLLAIGRTASDE</sequence>
<dbReference type="Proteomes" id="UP000037594">
    <property type="component" value="Unassembled WGS sequence"/>
</dbReference>
<accession>A0A0J8UD92</accession>